<evidence type="ECO:0000256" key="2">
    <source>
        <dbReference type="ARBA" id="ARBA00022980"/>
    </source>
</evidence>
<dbReference type="GO" id="GO:0009507">
    <property type="term" value="C:chloroplast"/>
    <property type="evidence" value="ECO:0007669"/>
    <property type="project" value="UniProtKB-SubCell"/>
</dbReference>
<comment type="subunit">
    <text evidence="4">Part of the 50S ribosomal subunit.</text>
</comment>
<dbReference type="PANTHER" id="PTHR11655:SF14">
    <property type="entry name" value="LARGE RIBOSOMAL SUBUNIT PROTEIN UL6M"/>
    <property type="match status" value="1"/>
</dbReference>
<gene>
    <name evidence="4 7" type="primary">rpl6</name>
</gene>
<dbReference type="PRINTS" id="PR00059">
    <property type="entry name" value="RIBOSOMALL6"/>
</dbReference>
<dbReference type="GO" id="GO:0003735">
    <property type="term" value="F:structural constituent of ribosome"/>
    <property type="evidence" value="ECO:0007669"/>
    <property type="project" value="InterPro"/>
</dbReference>
<dbReference type="GO" id="GO:0002181">
    <property type="term" value="P:cytoplasmic translation"/>
    <property type="evidence" value="ECO:0007669"/>
    <property type="project" value="TreeGrafter"/>
</dbReference>
<comment type="function">
    <text evidence="4">Binds 23S rRNA.</text>
</comment>
<dbReference type="InterPro" id="IPR020040">
    <property type="entry name" value="Ribosomal_uL6_a/b-dom"/>
</dbReference>
<keyword evidence="4" id="KW-0694">RNA-binding</keyword>
<feature type="domain" description="Large ribosomal subunit protein uL6 alpha-beta" evidence="6">
    <location>
        <begin position="11"/>
        <end position="82"/>
    </location>
</feature>
<evidence type="ECO:0000256" key="1">
    <source>
        <dbReference type="ARBA" id="ARBA00009356"/>
    </source>
</evidence>
<dbReference type="EMBL" id="KT428890">
    <property type="protein sequence ID" value="ALG63608.1"/>
    <property type="molecule type" value="Genomic_DNA"/>
</dbReference>
<feature type="domain" description="Large ribosomal subunit protein uL6 alpha-beta" evidence="6">
    <location>
        <begin position="91"/>
        <end position="164"/>
    </location>
</feature>
<dbReference type="Pfam" id="PF00347">
    <property type="entry name" value="Ribosomal_L6"/>
    <property type="match status" value="2"/>
</dbReference>
<dbReference type="InterPro" id="IPR019906">
    <property type="entry name" value="Ribosomal_uL6_bac-type"/>
</dbReference>
<sequence length="178" mass="19475">MARLGKIPVTIPDKVEVNIKDNHVKVKGPKGELSLQCSDTVTLDIVENTIVVKPQSNSRVGEQLYGTYRKLLLNMVEGVSNGFQKKLELQGVGFRSQVQGKSLILNVGFSHQVTIESPLGISFSVENNTNITVTGIDKQLVGQTAANIKSVRPPEPYKGKGIRYQGEYVRRKVGKAGK</sequence>
<evidence type="ECO:0000256" key="4">
    <source>
        <dbReference type="HAMAP-Rule" id="MF_01365"/>
    </source>
</evidence>
<keyword evidence="2 4" id="KW-0689">Ribosomal protein</keyword>
<dbReference type="InterPro" id="IPR000702">
    <property type="entry name" value="Ribosomal_uL6-like"/>
</dbReference>
<protein>
    <recommendedName>
        <fullName evidence="4">Large ribosomal subunit protein uL6c</fullName>
    </recommendedName>
</protein>
<dbReference type="AlphaFoldDB" id="A0A0U2KH91"/>
<keyword evidence="3 4" id="KW-0687">Ribonucleoprotein</keyword>
<dbReference type="PROSITE" id="PS00525">
    <property type="entry name" value="RIBOSOMAL_L6_1"/>
    <property type="match status" value="1"/>
</dbReference>
<keyword evidence="7" id="KW-0150">Chloroplast</keyword>
<comment type="similarity">
    <text evidence="1 4 5">Belongs to the universal ribosomal protein uL6 family.</text>
</comment>
<dbReference type="SUPFAM" id="SSF56053">
    <property type="entry name" value="Ribosomal protein L6"/>
    <property type="match status" value="2"/>
</dbReference>
<name>A0A0U2KH91_GUITH</name>
<dbReference type="GO" id="GO:0022625">
    <property type="term" value="C:cytosolic large ribosomal subunit"/>
    <property type="evidence" value="ECO:0007669"/>
    <property type="project" value="TreeGrafter"/>
</dbReference>
<comment type="subcellular location">
    <subcellularLocation>
        <location evidence="4">Plastid</location>
        <location evidence="4">Chloroplast</location>
    </subcellularLocation>
</comment>
<dbReference type="Gene3D" id="3.90.930.12">
    <property type="entry name" value="Ribosomal protein L6, alpha-beta domain"/>
    <property type="match status" value="2"/>
</dbReference>
<dbReference type="PIRSF" id="PIRSF002162">
    <property type="entry name" value="Ribosomal_L6"/>
    <property type="match status" value="1"/>
</dbReference>
<geneLocation type="chloroplast" evidence="7"/>
<dbReference type="NCBIfam" id="TIGR03654">
    <property type="entry name" value="L6_bact"/>
    <property type="match status" value="1"/>
</dbReference>
<evidence type="ECO:0000256" key="5">
    <source>
        <dbReference type="RuleBase" id="RU003869"/>
    </source>
</evidence>
<keyword evidence="4" id="KW-0699">rRNA-binding</keyword>
<keyword evidence="7" id="KW-0934">Plastid</keyword>
<dbReference type="InterPro" id="IPR036789">
    <property type="entry name" value="Ribosomal_uL6-like_a/b-dom_sf"/>
</dbReference>
<accession>A0A0U2KH91</accession>
<evidence type="ECO:0000259" key="6">
    <source>
        <dbReference type="Pfam" id="PF00347"/>
    </source>
</evidence>
<proteinExistence type="inferred from homology"/>
<reference evidence="7" key="1">
    <citation type="journal article" date="2015" name="Mitochondrial DNA">
        <title>The complete chloroplast genome of Guillardia theta strain CCMP2712.</title>
        <authorList>
            <person name="Tang X."/>
            <person name="Bi G."/>
        </authorList>
    </citation>
    <scope>NUCLEOTIDE SEQUENCE</scope>
</reference>
<dbReference type="InterPro" id="IPR002358">
    <property type="entry name" value="Ribosomal_uL6_CS"/>
</dbReference>
<evidence type="ECO:0000313" key="7">
    <source>
        <dbReference type="EMBL" id="ALG63608.1"/>
    </source>
</evidence>
<dbReference type="PANTHER" id="PTHR11655">
    <property type="entry name" value="60S/50S RIBOSOMAL PROTEIN L6/L9"/>
    <property type="match status" value="1"/>
</dbReference>
<dbReference type="FunFam" id="3.90.930.12:FF:000001">
    <property type="entry name" value="50S ribosomal protein L6"/>
    <property type="match status" value="1"/>
</dbReference>
<evidence type="ECO:0000256" key="3">
    <source>
        <dbReference type="ARBA" id="ARBA00023274"/>
    </source>
</evidence>
<organism evidence="7">
    <name type="scientific">Guillardia theta</name>
    <name type="common">Cryptophyte</name>
    <name type="synonym">Cryptomonas phi</name>
    <dbReference type="NCBI Taxonomy" id="55529"/>
    <lineage>
        <taxon>Eukaryota</taxon>
        <taxon>Cryptophyceae</taxon>
        <taxon>Pyrenomonadales</taxon>
        <taxon>Geminigeraceae</taxon>
        <taxon>Guillardia</taxon>
    </lineage>
</organism>
<dbReference type="HAMAP" id="MF_01365_B">
    <property type="entry name" value="Ribosomal_uL6_B"/>
    <property type="match status" value="1"/>
</dbReference>
<dbReference type="GO" id="GO:0019843">
    <property type="term" value="F:rRNA binding"/>
    <property type="evidence" value="ECO:0007669"/>
    <property type="project" value="UniProtKB-UniRule"/>
</dbReference>